<dbReference type="EMBL" id="VSJJ01000001">
    <property type="protein sequence ID" value="KAA0967340.1"/>
    <property type="molecule type" value="Genomic_DNA"/>
</dbReference>
<dbReference type="AlphaFoldDB" id="A0A5B0DPB5"/>
<protein>
    <submittedName>
        <fullName evidence="2">Uncharacterized protein</fullName>
    </submittedName>
</protein>
<dbReference type="Proteomes" id="UP000323039">
    <property type="component" value="Unassembled WGS sequence"/>
</dbReference>
<name>A0A5B0DPB5_STRCR</name>
<accession>A0A5B0DPB5</accession>
<feature type="transmembrane region" description="Helical" evidence="1">
    <location>
        <begin position="111"/>
        <end position="130"/>
    </location>
</feature>
<gene>
    <name evidence="2" type="ORF">FXF62_01320</name>
</gene>
<dbReference type="RefSeq" id="WP_149517351.1">
    <property type="nucleotide sequence ID" value="NZ_VSJJ01000001.1"/>
</dbReference>
<reference evidence="2 3" key="1">
    <citation type="submission" date="2019-08" db="EMBL/GenBank/DDBJ databases">
        <title>Genome sequence and analysis of Streptococcus cristatus strain S22 isolated from throat swab of children scarlet fever in Hangzhou, China.</title>
        <authorList>
            <person name="Huang Y."/>
            <person name="Xie L."/>
        </authorList>
    </citation>
    <scope>NUCLEOTIDE SEQUENCE [LARGE SCALE GENOMIC DNA]</scope>
    <source>
        <strain evidence="2 3">S22</strain>
    </source>
</reference>
<organism evidence="2 3">
    <name type="scientific">Streptococcus cristatus</name>
    <dbReference type="NCBI Taxonomy" id="45634"/>
    <lineage>
        <taxon>Bacteria</taxon>
        <taxon>Bacillati</taxon>
        <taxon>Bacillota</taxon>
        <taxon>Bacilli</taxon>
        <taxon>Lactobacillales</taxon>
        <taxon>Streptococcaceae</taxon>
        <taxon>Streptococcus</taxon>
    </lineage>
</organism>
<keyword evidence="1" id="KW-1133">Transmembrane helix</keyword>
<comment type="caution">
    <text evidence="2">The sequence shown here is derived from an EMBL/GenBank/DDBJ whole genome shotgun (WGS) entry which is preliminary data.</text>
</comment>
<evidence type="ECO:0000313" key="3">
    <source>
        <dbReference type="Proteomes" id="UP000323039"/>
    </source>
</evidence>
<sequence>MVNMYRVKGQVFNITLNDKVVQKGWYLIMTDLGQEYLVQRNYSLSSKRFFKIYQTEYSLYNHIADRGLNSTKRLTNLGIAIMLSAFVRWLTPFELWLGPTNHVASLVQGSINLLILVLVLLISFFLVSWYRKIKLKNFLRERNADLRYTGKVRSLTSLKTVKEGIGFW</sequence>
<proteinExistence type="predicted"/>
<evidence type="ECO:0000256" key="1">
    <source>
        <dbReference type="SAM" id="Phobius"/>
    </source>
</evidence>
<keyword evidence="1" id="KW-0812">Transmembrane</keyword>
<feature type="transmembrane region" description="Helical" evidence="1">
    <location>
        <begin position="74"/>
        <end position="91"/>
    </location>
</feature>
<evidence type="ECO:0000313" key="2">
    <source>
        <dbReference type="EMBL" id="KAA0967340.1"/>
    </source>
</evidence>
<keyword evidence="1" id="KW-0472">Membrane</keyword>